<accession>A0A927F9Q9</accession>
<evidence type="ECO:0000256" key="5">
    <source>
        <dbReference type="ARBA" id="ARBA00022597"/>
    </source>
</evidence>
<feature type="region of interest" description="Disordered" evidence="15">
    <location>
        <begin position="48"/>
        <end position="101"/>
    </location>
</feature>
<dbReference type="PANTHER" id="PTHR33619">
    <property type="entry name" value="POLYSACCHARIDE EXPORT PROTEIN GFCE-RELATED"/>
    <property type="match status" value="1"/>
</dbReference>
<evidence type="ECO:0000256" key="7">
    <source>
        <dbReference type="ARBA" id="ARBA00022729"/>
    </source>
</evidence>
<feature type="compositionally biased region" description="Basic and acidic residues" evidence="15">
    <location>
        <begin position="68"/>
        <end position="81"/>
    </location>
</feature>
<keyword evidence="11" id="KW-0472">Membrane</keyword>
<feature type="domain" description="Soluble ligand binding" evidence="18">
    <location>
        <begin position="721"/>
        <end position="770"/>
    </location>
</feature>
<keyword evidence="14" id="KW-0449">Lipoprotein</keyword>
<evidence type="ECO:0000256" key="14">
    <source>
        <dbReference type="ARBA" id="ARBA00023288"/>
    </source>
</evidence>
<evidence type="ECO:0000256" key="3">
    <source>
        <dbReference type="ARBA" id="ARBA00022448"/>
    </source>
</evidence>
<dbReference type="InterPro" id="IPR054765">
    <property type="entry name" value="SLBB_dom"/>
</dbReference>
<dbReference type="InterPro" id="IPR049712">
    <property type="entry name" value="Poly_export"/>
</dbReference>
<dbReference type="GO" id="GO:0006811">
    <property type="term" value="P:monoatomic ion transport"/>
    <property type="evidence" value="ECO:0007669"/>
    <property type="project" value="UniProtKB-KW"/>
</dbReference>
<dbReference type="PANTHER" id="PTHR33619:SF3">
    <property type="entry name" value="POLYSACCHARIDE EXPORT PROTEIN GFCE-RELATED"/>
    <property type="match status" value="1"/>
</dbReference>
<proteinExistence type="inferred from homology"/>
<keyword evidence="13" id="KW-0998">Cell outer membrane</keyword>
<feature type="domain" description="Soluble ligand binding" evidence="18">
    <location>
        <begin position="297"/>
        <end position="345"/>
    </location>
</feature>
<gene>
    <name evidence="20" type="ORF">IEN85_16435</name>
</gene>
<dbReference type="Pfam" id="PF02563">
    <property type="entry name" value="Poly_export"/>
    <property type="match status" value="1"/>
</dbReference>
<evidence type="ECO:0000259" key="18">
    <source>
        <dbReference type="Pfam" id="PF10531"/>
    </source>
</evidence>
<dbReference type="InterPro" id="IPR019554">
    <property type="entry name" value="Soluble_ligand-bd"/>
</dbReference>
<feature type="chain" id="PRO_5037295788" evidence="16">
    <location>
        <begin position="23"/>
        <end position="826"/>
    </location>
</feature>
<comment type="similarity">
    <text evidence="2">Belongs to the BexD/CtrA/VexA family.</text>
</comment>
<evidence type="ECO:0000256" key="13">
    <source>
        <dbReference type="ARBA" id="ARBA00023237"/>
    </source>
</evidence>
<evidence type="ECO:0000313" key="21">
    <source>
        <dbReference type="Proteomes" id="UP000622317"/>
    </source>
</evidence>
<dbReference type="AlphaFoldDB" id="A0A927F9Q9"/>
<organism evidence="20 21">
    <name type="scientific">Pelagicoccus enzymogenes</name>
    <dbReference type="NCBI Taxonomy" id="2773457"/>
    <lineage>
        <taxon>Bacteria</taxon>
        <taxon>Pseudomonadati</taxon>
        <taxon>Verrucomicrobiota</taxon>
        <taxon>Opitutia</taxon>
        <taxon>Puniceicoccales</taxon>
        <taxon>Pelagicoccaceae</taxon>
        <taxon>Pelagicoccus</taxon>
    </lineage>
</organism>
<feature type="domain" description="Soluble ligand binding" evidence="18">
    <location>
        <begin position="591"/>
        <end position="628"/>
    </location>
</feature>
<dbReference type="RefSeq" id="WP_191618193.1">
    <property type="nucleotide sequence ID" value="NZ_JACYFG010000040.1"/>
</dbReference>
<feature type="domain" description="Soluble ligand binding" evidence="18">
    <location>
        <begin position="494"/>
        <end position="538"/>
    </location>
</feature>
<keyword evidence="4" id="KW-1134">Transmembrane beta strand</keyword>
<evidence type="ECO:0000256" key="16">
    <source>
        <dbReference type="SAM" id="SignalP"/>
    </source>
</evidence>
<dbReference type="GO" id="GO:0015288">
    <property type="term" value="F:porin activity"/>
    <property type="evidence" value="ECO:0007669"/>
    <property type="project" value="UniProtKB-KW"/>
</dbReference>
<keyword evidence="5" id="KW-0762">Sugar transport</keyword>
<keyword evidence="6" id="KW-0812">Transmembrane</keyword>
<dbReference type="EMBL" id="JACYFG010000040">
    <property type="protein sequence ID" value="MBD5781088.1"/>
    <property type="molecule type" value="Genomic_DNA"/>
</dbReference>
<keyword evidence="12" id="KW-0564">Palmitate</keyword>
<evidence type="ECO:0000256" key="2">
    <source>
        <dbReference type="ARBA" id="ARBA00009450"/>
    </source>
</evidence>
<evidence type="ECO:0000256" key="10">
    <source>
        <dbReference type="ARBA" id="ARBA00023114"/>
    </source>
</evidence>
<comment type="subcellular location">
    <subcellularLocation>
        <location evidence="1">Cell outer membrane</location>
        <topology evidence="1">Multi-pass membrane protein</topology>
    </subcellularLocation>
</comment>
<protein>
    <submittedName>
        <fullName evidence="20">SLBB domain-containing protein</fullName>
    </submittedName>
</protein>
<evidence type="ECO:0000256" key="1">
    <source>
        <dbReference type="ARBA" id="ARBA00004571"/>
    </source>
</evidence>
<evidence type="ECO:0000256" key="11">
    <source>
        <dbReference type="ARBA" id="ARBA00023136"/>
    </source>
</evidence>
<dbReference type="Proteomes" id="UP000622317">
    <property type="component" value="Unassembled WGS sequence"/>
</dbReference>
<dbReference type="GO" id="GO:0015159">
    <property type="term" value="F:polysaccharide transmembrane transporter activity"/>
    <property type="evidence" value="ECO:0007669"/>
    <property type="project" value="InterPro"/>
</dbReference>
<feature type="signal peptide" evidence="16">
    <location>
        <begin position="1"/>
        <end position="22"/>
    </location>
</feature>
<evidence type="ECO:0000256" key="15">
    <source>
        <dbReference type="SAM" id="MobiDB-lite"/>
    </source>
</evidence>
<dbReference type="Pfam" id="PF22461">
    <property type="entry name" value="SLBB_2"/>
    <property type="match status" value="1"/>
</dbReference>
<dbReference type="GO" id="GO:0009279">
    <property type="term" value="C:cell outer membrane"/>
    <property type="evidence" value="ECO:0007669"/>
    <property type="project" value="UniProtKB-SubCell"/>
</dbReference>
<feature type="domain" description="SLBB" evidence="19">
    <location>
        <begin position="213"/>
        <end position="290"/>
    </location>
</feature>
<name>A0A927F9Q9_9BACT</name>
<sequence>MKLLNPLLLLALAFCAATASQAQTLSAEQQAKLNSLPAPLRAQAMDELRKYQAQQSSSNASQALETPEVVKKNDAKPKEGDEQVEEEFDAADKLADEEEKSEAKVVKTELKQFGYDLFEGSPTTFAPVTEIPVPVDYVIGPGDQVRIQFFGKQSASYDLYVSRDGVLQIPDLGPMSVAGQSFNELKTTIIERVKEQMIGVEAFVSLGELRSMRIFMLGDVNRPGAYTVSSLSTMTNALFVSGGIRPIGSLRNIQLKRAGEIVATLDLYELLLNGDTSSDARLQPGDVIFVPPVGTLVGIAGEVRRPAIYEIKEDTSIQRIFDMAGGLTPKAYPSISQIERITPSGLKELIDIDLSASGQRSGLVENGDIIRIFSALDRVENFVRLQGAVERPGDYAWSEGQRVSSIIPHVEQLLPTADLDYALVVSRNPVTGVTTTRSFSLEQLFLQKDSKHDLLLEPKDRIMIFDGTKEERDGLDQVVARLKAQSTSENPQKVVSITGRVRHPGEYPLDRSMNVSDLVRAAGGFTEDAYTLQAELIRYQDNNKTNRDSLLIPVSLAGSLSDNAGQQDIALQEFDRLNVKRVPEWTEHETVIISGEVNFPGSYVIERGETLSQVIERAGGLTRLAHPESAIFLRESLRLTEAANLAKLRERLSSDIAAASIQSDAISLDGVETAQSLLDQLENTQAVGRLVINLPDILDGLEDITVIDGDELIIKQRPQAVTIIGSVNYPTSHLYQGGLSHIDYINLSGGLTKKADKKQIYIVRANGQVITEQKSRFFPKGGTIIEAGDTVVVPIDVDRVAPLKLWTTTSQIFYQIALGAAAINSF</sequence>
<evidence type="ECO:0000256" key="12">
    <source>
        <dbReference type="ARBA" id="ARBA00023139"/>
    </source>
</evidence>
<dbReference type="Gene3D" id="3.10.560.10">
    <property type="entry name" value="Outer membrane lipoprotein wza domain like"/>
    <property type="match status" value="6"/>
</dbReference>
<dbReference type="GO" id="GO:0046930">
    <property type="term" value="C:pore complex"/>
    <property type="evidence" value="ECO:0007669"/>
    <property type="project" value="UniProtKB-KW"/>
</dbReference>
<evidence type="ECO:0000256" key="9">
    <source>
        <dbReference type="ARBA" id="ARBA00023065"/>
    </source>
</evidence>
<keyword evidence="9" id="KW-0406">Ion transport</keyword>
<dbReference type="Pfam" id="PF10531">
    <property type="entry name" value="SLBB"/>
    <property type="match status" value="4"/>
</dbReference>
<dbReference type="InterPro" id="IPR003715">
    <property type="entry name" value="Poly_export_N"/>
</dbReference>
<feature type="compositionally biased region" description="Low complexity" evidence="15">
    <location>
        <begin position="52"/>
        <end position="63"/>
    </location>
</feature>
<evidence type="ECO:0000259" key="19">
    <source>
        <dbReference type="Pfam" id="PF22461"/>
    </source>
</evidence>
<feature type="domain" description="Polysaccharide export protein N-terminal" evidence="17">
    <location>
        <begin position="133"/>
        <end position="205"/>
    </location>
</feature>
<keyword evidence="8" id="KW-0625">Polysaccharide transport</keyword>
<evidence type="ECO:0000313" key="20">
    <source>
        <dbReference type="EMBL" id="MBD5781088.1"/>
    </source>
</evidence>
<comment type="caution">
    <text evidence="20">The sequence shown here is derived from an EMBL/GenBank/DDBJ whole genome shotgun (WGS) entry which is preliminary data.</text>
</comment>
<evidence type="ECO:0000256" key="4">
    <source>
        <dbReference type="ARBA" id="ARBA00022452"/>
    </source>
</evidence>
<keyword evidence="21" id="KW-1185">Reference proteome</keyword>
<keyword evidence="7 16" id="KW-0732">Signal</keyword>
<evidence type="ECO:0000259" key="17">
    <source>
        <dbReference type="Pfam" id="PF02563"/>
    </source>
</evidence>
<keyword evidence="10" id="KW-0626">Porin</keyword>
<reference evidence="20" key="1">
    <citation type="submission" date="2020-09" db="EMBL/GenBank/DDBJ databases">
        <title>Pelagicoccus enzymogenes sp. nov. with an EPS production, isolated from marine sediment.</title>
        <authorList>
            <person name="Feng X."/>
        </authorList>
    </citation>
    <scope>NUCLEOTIDE SEQUENCE</scope>
    <source>
        <strain evidence="20">NFK12</strain>
    </source>
</reference>
<keyword evidence="3" id="KW-0813">Transport</keyword>
<feature type="compositionally biased region" description="Acidic residues" evidence="15">
    <location>
        <begin position="82"/>
        <end position="100"/>
    </location>
</feature>
<evidence type="ECO:0000256" key="6">
    <source>
        <dbReference type="ARBA" id="ARBA00022692"/>
    </source>
</evidence>
<evidence type="ECO:0000256" key="8">
    <source>
        <dbReference type="ARBA" id="ARBA00023047"/>
    </source>
</evidence>